<accession>A0A9D4T207</accession>
<sequence length="143" mass="15997">MSTYFLLARVVVIGGSMVVSPDFRNMSQSGYFLCDHPDEDRAFEILHAEYNGVKHAKNALRPIRVGPKHAHKECKGRKSSYDDDVNEMEDNLTQVNDLNYVPLFKPLQIGGQDTSVVPLEESHEASKLLDSALGLEETCMKSL</sequence>
<dbReference type="AlphaFoldDB" id="A0A9D4T207"/>
<proteinExistence type="predicted"/>
<evidence type="ECO:0000313" key="2">
    <source>
        <dbReference type="Proteomes" id="UP000821837"/>
    </source>
</evidence>
<protein>
    <submittedName>
        <fullName evidence="1">Uncharacterized protein</fullName>
    </submittedName>
</protein>
<reference evidence="1" key="2">
    <citation type="submission" date="2021-09" db="EMBL/GenBank/DDBJ databases">
        <authorList>
            <person name="Jia N."/>
            <person name="Wang J."/>
            <person name="Shi W."/>
            <person name="Du L."/>
            <person name="Sun Y."/>
            <person name="Zhan W."/>
            <person name="Jiang J."/>
            <person name="Wang Q."/>
            <person name="Zhang B."/>
            <person name="Ji P."/>
            <person name="Sakyi L.B."/>
            <person name="Cui X."/>
            <person name="Yuan T."/>
            <person name="Jiang B."/>
            <person name="Yang W."/>
            <person name="Lam T.T.-Y."/>
            <person name="Chang Q."/>
            <person name="Ding S."/>
            <person name="Wang X."/>
            <person name="Zhu J."/>
            <person name="Ruan X."/>
            <person name="Zhao L."/>
            <person name="Wei J."/>
            <person name="Que T."/>
            <person name="Du C."/>
            <person name="Cheng J."/>
            <person name="Dai P."/>
            <person name="Han X."/>
            <person name="Huang E."/>
            <person name="Gao Y."/>
            <person name="Liu J."/>
            <person name="Shao H."/>
            <person name="Ye R."/>
            <person name="Li L."/>
            <person name="Wei W."/>
            <person name="Wang X."/>
            <person name="Wang C."/>
            <person name="Huo Q."/>
            <person name="Li W."/>
            <person name="Guo W."/>
            <person name="Chen H."/>
            <person name="Chen S."/>
            <person name="Zhou L."/>
            <person name="Zhou L."/>
            <person name="Ni X."/>
            <person name="Tian J."/>
            <person name="Zhou Y."/>
            <person name="Sheng Y."/>
            <person name="Liu T."/>
            <person name="Pan Y."/>
            <person name="Xia L."/>
            <person name="Li J."/>
            <person name="Zhao F."/>
            <person name="Cao W."/>
        </authorList>
    </citation>
    <scope>NUCLEOTIDE SEQUENCE</scope>
    <source>
        <strain evidence="1">Rsan-2018</strain>
        <tissue evidence="1">Larvae</tissue>
    </source>
</reference>
<organism evidence="1 2">
    <name type="scientific">Rhipicephalus sanguineus</name>
    <name type="common">Brown dog tick</name>
    <name type="synonym">Ixodes sanguineus</name>
    <dbReference type="NCBI Taxonomy" id="34632"/>
    <lineage>
        <taxon>Eukaryota</taxon>
        <taxon>Metazoa</taxon>
        <taxon>Ecdysozoa</taxon>
        <taxon>Arthropoda</taxon>
        <taxon>Chelicerata</taxon>
        <taxon>Arachnida</taxon>
        <taxon>Acari</taxon>
        <taxon>Parasitiformes</taxon>
        <taxon>Ixodida</taxon>
        <taxon>Ixodoidea</taxon>
        <taxon>Ixodidae</taxon>
        <taxon>Rhipicephalinae</taxon>
        <taxon>Rhipicephalus</taxon>
        <taxon>Rhipicephalus</taxon>
    </lineage>
</organism>
<name>A0A9D4T207_RHISA</name>
<gene>
    <name evidence="1" type="ORF">HPB52_022471</name>
</gene>
<keyword evidence="2" id="KW-1185">Reference proteome</keyword>
<reference evidence="1" key="1">
    <citation type="journal article" date="2020" name="Cell">
        <title>Large-Scale Comparative Analyses of Tick Genomes Elucidate Their Genetic Diversity and Vector Capacities.</title>
        <authorList>
            <consortium name="Tick Genome and Microbiome Consortium (TIGMIC)"/>
            <person name="Jia N."/>
            <person name="Wang J."/>
            <person name="Shi W."/>
            <person name="Du L."/>
            <person name="Sun Y."/>
            <person name="Zhan W."/>
            <person name="Jiang J.F."/>
            <person name="Wang Q."/>
            <person name="Zhang B."/>
            <person name="Ji P."/>
            <person name="Bell-Sakyi L."/>
            <person name="Cui X.M."/>
            <person name="Yuan T.T."/>
            <person name="Jiang B.G."/>
            <person name="Yang W.F."/>
            <person name="Lam T.T."/>
            <person name="Chang Q.C."/>
            <person name="Ding S.J."/>
            <person name="Wang X.J."/>
            <person name="Zhu J.G."/>
            <person name="Ruan X.D."/>
            <person name="Zhao L."/>
            <person name="Wei J.T."/>
            <person name="Ye R.Z."/>
            <person name="Que T.C."/>
            <person name="Du C.H."/>
            <person name="Zhou Y.H."/>
            <person name="Cheng J.X."/>
            <person name="Dai P.F."/>
            <person name="Guo W.B."/>
            <person name="Han X.H."/>
            <person name="Huang E.J."/>
            <person name="Li L.F."/>
            <person name="Wei W."/>
            <person name="Gao Y.C."/>
            <person name="Liu J.Z."/>
            <person name="Shao H.Z."/>
            <person name="Wang X."/>
            <person name="Wang C.C."/>
            <person name="Yang T.C."/>
            <person name="Huo Q.B."/>
            <person name="Li W."/>
            <person name="Chen H.Y."/>
            <person name="Chen S.E."/>
            <person name="Zhou L.G."/>
            <person name="Ni X.B."/>
            <person name="Tian J.H."/>
            <person name="Sheng Y."/>
            <person name="Liu T."/>
            <person name="Pan Y.S."/>
            <person name="Xia L.Y."/>
            <person name="Li J."/>
            <person name="Zhao F."/>
            <person name="Cao W.C."/>
        </authorList>
    </citation>
    <scope>NUCLEOTIDE SEQUENCE</scope>
    <source>
        <strain evidence="1">Rsan-2018</strain>
    </source>
</reference>
<evidence type="ECO:0000313" key="1">
    <source>
        <dbReference type="EMBL" id="KAH7963733.1"/>
    </source>
</evidence>
<comment type="caution">
    <text evidence="1">The sequence shown here is derived from an EMBL/GenBank/DDBJ whole genome shotgun (WGS) entry which is preliminary data.</text>
</comment>
<dbReference type="Proteomes" id="UP000821837">
    <property type="component" value="Chromosome 3"/>
</dbReference>
<dbReference type="EMBL" id="JABSTV010001249">
    <property type="protein sequence ID" value="KAH7963733.1"/>
    <property type="molecule type" value="Genomic_DNA"/>
</dbReference>